<keyword evidence="2" id="KW-1185">Reference proteome</keyword>
<sequence>MRFFYQVIPHNELHNPNNWEELENFYLEPITRAGFEQEVQEVFGCRKQVVIVYDLFYLHQIDLQQLGHRHFLLYEADQYLIASSIPHDADGLNVAVRAIFRELEFPPED</sequence>
<dbReference type="HOGENOM" id="CLU_175770_0_0_1"/>
<gene>
    <name evidence="1" type="ORF">CAEBREN_13839</name>
</gene>
<protein>
    <submittedName>
        <fullName evidence="1">Uncharacterized protein</fullName>
    </submittedName>
</protein>
<dbReference type="Proteomes" id="UP000008068">
    <property type="component" value="Unassembled WGS sequence"/>
</dbReference>
<accession>G0NX50</accession>
<dbReference type="InParanoid" id="G0NX50"/>
<dbReference type="AlphaFoldDB" id="G0NX50"/>
<evidence type="ECO:0000313" key="1">
    <source>
        <dbReference type="EMBL" id="EGT39384.1"/>
    </source>
</evidence>
<proteinExistence type="predicted"/>
<name>G0NX50_CAEBE</name>
<dbReference type="EMBL" id="GL379969">
    <property type="protein sequence ID" value="EGT39384.1"/>
    <property type="molecule type" value="Genomic_DNA"/>
</dbReference>
<evidence type="ECO:0000313" key="2">
    <source>
        <dbReference type="Proteomes" id="UP000008068"/>
    </source>
</evidence>
<organism evidence="2">
    <name type="scientific">Caenorhabditis brenneri</name>
    <name type="common">Nematode worm</name>
    <dbReference type="NCBI Taxonomy" id="135651"/>
    <lineage>
        <taxon>Eukaryota</taxon>
        <taxon>Metazoa</taxon>
        <taxon>Ecdysozoa</taxon>
        <taxon>Nematoda</taxon>
        <taxon>Chromadorea</taxon>
        <taxon>Rhabditida</taxon>
        <taxon>Rhabditina</taxon>
        <taxon>Rhabditomorpha</taxon>
        <taxon>Rhabditoidea</taxon>
        <taxon>Rhabditidae</taxon>
        <taxon>Peloderinae</taxon>
        <taxon>Caenorhabditis</taxon>
    </lineage>
</organism>
<reference evidence="2" key="1">
    <citation type="submission" date="2011-07" db="EMBL/GenBank/DDBJ databases">
        <authorList>
            <consortium name="Caenorhabditis brenneri Sequencing and Analysis Consortium"/>
            <person name="Wilson R.K."/>
        </authorList>
    </citation>
    <scope>NUCLEOTIDE SEQUENCE [LARGE SCALE GENOMIC DNA]</scope>
    <source>
        <strain evidence="2">PB2801</strain>
    </source>
</reference>